<keyword evidence="2 4" id="KW-0647">Proteasome</keyword>
<name>A0A6U5BXA0_HEMAN</name>
<dbReference type="PANTHER" id="PTHR32194:SF6">
    <property type="entry name" value="PROTEASOME SUBUNIT BETA"/>
    <property type="match status" value="1"/>
</dbReference>
<dbReference type="InterPro" id="IPR023333">
    <property type="entry name" value="Proteasome_suB-type"/>
</dbReference>
<dbReference type="PIRSF" id="PIRSF001213">
    <property type="entry name" value="Psome_endopept_beta"/>
    <property type="match status" value="1"/>
</dbReference>
<comment type="similarity">
    <text evidence="4">Belongs to the peptidase T1B family.</text>
</comment>
<dbReference type="AlphaFoldDB" id="A0A6U5BXA0"/>
<dbReference type="GO" id="GO:0019774">
    <property type="term" value="C:proteasome core complex, beta-subunit complex"/>
    <property type="evidence" value="ECO:0007669"/>
    <property type="project" value="UniProtKB-UniRule"/>
</dbReference>
<evidence type="ECO:0000256" key="2">
    <source>
        <dbReference type="ARBA" id="ARBA00022942"/>
    </source>
</evidence>
<dbReference type="Pfam" id="PF00227">
    <property type="entry name" value="Proteasome"/>
    <property type="match status" value="1"/>
</dbReference>
<dbReference type="InterPro" id="IPR016050">
    <property type="entry name" value="Proteasome_bsu_CS"/>
</dbReference>
<accession>A0A6U5BXA0</accession>
<dbReference type="GO" id="GO:0005737">
    <property type="term" value="C:cytoplasm"/>
    <property type="evidence" value="ECO:0007669"/>
    <property type="project" value="UniProtKB-SubCell"/>
</dbReference>
<dbReference type="InterPro" id="IPR001353">
    <property type="entry name" value="Proteasome_sua/b"/>
</dbReference>
<dbReference type="Gene3D" id="3.60.20.10">
    <property type="entry name" value="Glutamine Phosphoribosylpyrophosphate, subunit 1, domain 1"/>
    <property type="match status" value="1"/>
</dbReference>
<dbReference type="GO" id="GO:0051603">
    <property type="term" value="P:proteolysis involved in protein catabolic process"/>
    <property type="evidence" value="ECO:0007669"/>
    <property type="project" value="InterPro"/>
</dbReference>
<dbReference type="PROSITE" id="PS00854">
    <property type="entry name" value="PROTEASOME_BETA_1"/>
    <property type="match status" value="1"/>
</dbReference>
<evidence type="ECO:0000256" key="1">
    <source>
        <dbReference type="ARBA" id="ARBA00022490"/>
    </source>
</evidence>
<dbReference type="InterPro" id="IPR029055">
    <property type="entry name" value="Ntn_hydrolases_N"/>
</dbReference>
<dbReference type="SUPFAM" id="SSF56235">
    <property type="entry name" value="N-terminal nucleophile aminohydrolases (Ntn hydrolases)"/>
    <property type="match status" value="1"/>
</dbReference>
<reference evidence="5" key="1">
    <citation type="submission" date="2021-01" db="EMBL/GenBank/DDBJ databases">
        <authorList>
            <person name="Corre E."/>
            <person name="Pelletier E."/>
            <person name="Niang G."/>
            <person name="Scheremetjew M."/>
            <person name="Finn R."/>
            <person name="Kale V."/>
            <person name="Holt S."/>
            <person name="Cochrane G."/>
            <person name="Meng A."/>
            <person name="Brown T."/>
            <person name="Cohen L."/>
        </authorList>
    </citation>
    <scope>NUCLEOTIDE SEQUENCE</scope>
    <source>
        <strain evidence="5">CCMP644</strain>
    </source>
</reference>
<comment type="subcellular location">
    <subcellularLocation>
        <location evidence="4">Cytoplasm</location>
    </subcellularLocation>
    <subcellularLocation>
        <location evidence="4">Nucleus</location>
    </subcellularLocation>
</comment>
<proteinExistence type="inferred from homology"/>
<evidence type="ECO:0000256" key="4">
    <source>
        <dbReference type="PIRNR" id="PIRNR001213"/>
    </source>
</evidence>
<dbReference type="PANTHER" id="PTHR32194">
    <property type="entry name" value="METALLOPROTEASE TLDD"/>
    <property type="match status" value="1"/>
</dbReference>
<sequence>MQGIHAGAYDPRMPAGIMMPPAGGFSAGAACRSAAVVEPKTSTQSPIVTGTGVVGIKFDGGVMLAADTLGSYGSLARYLSVPRLKPFGKNTVVGGSGDLSDFQRVSALVDELIRYDDANDDGCHLSPSDIHSYLGRVMYNRRNRFDPLWNELVVAGYKDGESFLGFVDLIGTMYKDDVVATGFASYIATPLLRKAGTNLSKEAAKKALEDCLRVLFYRNTKASTRIQVATITEAGIDISEPYHLSTYWGYKAFEHTEYHGHKK</sequence>
<dbReference type="GO" id="GO:0005634">
    <property type="term" value="C:nucleus"/>
    <property type="evidence" value="ECO:0007669"/>
    <property type="project" value="UniProtKB-SubCell"/>
</dbReference>
<evidence type="ECO:0000256" key="3">
    <source>
        <dbReference type="ARBA" id="ARBA00023242"/>
    </source>
</evidence>
<dbReference type="InterPro" id="IPR016295">
    <property type="entry name" value="Proteasome_beta4"/>
</dbReference>
<comment type="function">
    <text evidence="4">Non-catalytic component of the proteasome.</text>
</comment>
<dbReference type="EMBL" id="HBFX01054367">
    <property type="protein sequence ID" value="CAD8981740.1"/>
    <property type="molecule type" value="Transcribed_RNA"/>
</dbReference>
<dbReference type="PROSITE" id="PS51476">
    <property type="entry name" value="PROTEASOME_BETA_2"/>
    <property type="match status" value="1"/>
</dbReference>
<keyword evidence="1 4" id="KW-0963">Cytoplasm</keyword>
<protein>
    <recommendedName>
        <fullName evidence="4">Proteasome subunit beta</fullName>
    </recommendedName>
</protein>
<evidence type="ECO:0000313" key="5">
    <source>
        <dbReference type="EMBL" id="CAD8981740.1"/>
    </source>
</evidence>
<keyword evidence="3 4" id="KW-0539">Nucleus</keyword>
<organism evidence="5">
    <name type="scientific">Hemiselmis andersenii</name>
    <name type="common">Cryptophyte alga</name>
    <dbReference type="NCBI Taxonomy" id="464988"/>
    <lineage>
        <taxon>Eukaryota</taxon>
        <taxon>Cryptophyceae</taxon>
        <taxon>Cryptomonadales</taxon>
        <taxon>Hemiselmidaceae</taxon>
        <taxon>Hemiselmis</taxon>
    </lineage>
</organism>
<gene>
    <name evidence="5" type="ORF">HAND00432_LOCUS32750</name>
</gene>
<dbReference type="CDD" id="cd03760">
    <property type="entry name" value="proteasome_beta_type_4"/>
    <property type="match status" value="1"/>
</dbReference>